<dbReference type="Gene3D" id="3.90.180.10">
    <property type="entry name" value="Medium-chain alcohol dehydrogenases, catalytic domain"/>
    <property type="match status" value="1"/>
</dbReference>
<dbReference type="Pfam" id="PF00107">
    <property type="entry name" value="ADH_zinc_N"/>
    <property type="match status" value="1"/>
</dbReference>
<accession>A0A4P9Z8Z8</accession>
<dbReference type="AlphaFoldDB" id="A0A4P9Z8Z8"/>
<dbReference type="InterPro" id="IPR011032">
    <property type="entry name" value="GroES-like_sf"/>
</dbReference>
<dbReference type="EMBL" id="KZ989110">
    <property type="protein sequence ID" value="RKP28230.1"/>
    <property type="molecule type" value="Genomic_DNA"/>
</dbReference>
<keyword evidence="1" id="KW-0521">NADP</keyword>
<dbReference type="GO" id="GO:0016651">
    <property type="term" value="F:oxidoreductase activity, acting on NAD(P)H"/>
    <property type="evidence" value="ECO:0007669"/>
    <property type="project" value="TreeGrafter"/>
</dbReference>
<dbReference type="PANTHER" id="PTHR48106">
    <property type="entry name" value="QUINONE OXIDOREDUCTASE PIG3-RELATED"/>
    <property type="match status" value="1"/>
</dbReference>
<dbReference type="OrthoDB" id="203908at2759"/>
<dbReference type="SMART" id="SM00829">
    <property type="entry name" value="PKS_ER"/>
    <property type="match status" value="1"/>
</dbReference>
<gene>
    <name evidence="4" type="ORF">SYNPS1DRAFT_20408</name>
</gene>
<dbReference type="Proteomes" id="UP000278143">
    <property type="component" value="Unassembled WGS sequence"/>
</dbReference>
<reference evidence="5" key="1">
    <citation type="journal article" date="2018" name="Nat. Microbiol.">
        <title>Leveraging single-cell genomics to expand the fungal tree of life.</title>
        <authorList>
            <person name="Ahrendt S.R."/>
            <person name="Quandt C.A."/>
            <person name="Ciobanu D."/>
            <person name="Clum A."/>
            <person name="Salamov A."/>
            <person name="Andreopoulos B."/>
            <person name="Cheng J.F."/>
            <person name="Woyke T."/>
            <person name="Pelin A."/>
            <person name="Henrissat B."/>
            <person name="Reynolds N.K."/>
            <person name="Benny G.L."/>
            <person name="Smith M.E."/>
            <person name="James T.Y."/>
            <person name="Grigoriev I.V."/>
        </authorList>
    </citation>
    <scope>NUCLEOTIDE SEQUENCE [LARGE SCALE GENOMIC DNA]</scope>
    <source>
        <strain evidence="5">Benny S71-1</strain>
    </source>
</reference>
<protein>
    <submittedName>
        <fullName evidence="4">Quinone oxidoreductase</fullName>
    </submittedName>
</protein>
<evidence type="ECO:0000313" key="4">
    <source>
        <dbReference type="EMBL" id="RKP28230.1"/>
    </source>
</evidence>
<evidence type="ECO:0000259" key="3">
    <source>
        <dbReference type="SMART" id="SM00829"/>
    </source>
</evidence>
<dbReference type="GO" id="GO:0070402">
    <property type="term" value="F:NADPH binding"/>
    <property type="evidence" value="ECO:0007669"/>
    <property type="project" value="TreeGrafter"/>
</dbReference>
<organism evidence="4 5">
    <name type="scientific">Syncephalis pseudoplumigaleata</name>
    <dbReference type="NCBI Taxonomy" id="1712513"/>
    <lineage>
        <taxon>Eukaryota</taxon>
        <taxon>Fungi</taxon>
        <taxon>Fungi incertae sedis</taxon>
        <taxon>Zoopagomycota</taxon>
        <taxon>Zoopagomycotina</taxon>
        <taxon>Zoopagomycetes</taxon>
        <taxon>Zoopagales</taxon>
        <taxon>Piptocephalidaceae</taxon>
        <taxon>Syncephalis</taxon>
    </lineage>
</organism>
<feature type="domain" description="Enoyl reductase (ER)" evidence="3">
    <location>
        <begin position="11"/>
        <end position="318"/>
    </location>
</feature>
<proteinExistence type="predicted"/>
<sequence>MRVIEAFEFTGYSGLRLVERENLAPSRDLVTVRLTAAGVNPLDRTILSGGHPRAKPPAVFGNEGAGVVTHSGPSSLPAGARVMFTAPFGNGSWQEYVQIKAEELQPIPDGVDDVTATAAVVGYLSAYLTLQQAGFAAGKSVLAPAIGGAVGNATYQLARALGASKVVSTAGSKAKAEQARERGYDNVVDLSAESLAQGVRRLTDGAGIDVVIDAIGGTITSEALKAMAMGGSLVTLGYSAGRNTTIDVTDIIWKDLSVTGFSLFRSTRQEIQAAWDVISPLLVKGTVKPPVARIFPLEEAAKALQYLIEERPFGKVILKIAD</sequence>
<evidence type="ECO:0000313" key="5">
    <source>
        <dbReference type="Proteomes" id="UP000278143"/>
    </source>
</evidence>
<evidence type="ECO:0000256" key="2">
    <source>
        <dbReference type="ARBA" id="ARBA00023002"/>
    </source>
</evidence>
<dbReference type="SUPFAM" id="SSF51735">
    <property type="entry name" value="NAD(P)-binding Rossmann-fold domains"/>
    <property type="match status" value="1"/>
</dbReference>
<keyword evidence="2" id="KW-0560">Oxidoreductase</keyword>
<dbReference type="InterPro" id="IPR013149">
    <property type="entry name" value="ADH-like_C"/>
</dbReference>
<dbReference type="Gene3D" id="3.40.50.720">
    <property type="entry name" value="NAD(P)-binding Rossmann-like Domain"/>
    <property type="match status" value="1"/>
</dbReference>
<dbReference type="InterPro" id="IPR020843">
    <property type="entry name" value="ER"/>
</dbReference>
<dbReference type="InterPro" id="IPR013154">
    <property type="entry name" value="ADH-like_N"/>
</dbReference>
<dbReference type="SUPFAM" id="SSF50129">
    <property type="entry name" value="GroES-like"/>
    <property type="match status" value="1"/>
</dbReference>
<evidence type="ECO:0000256" key="1">
    <source>
        <dbReference type="ARBA" id="ARBA00022857"/>
    </source>
</evidence>
<keyword evidence="5" id="KW-1185">Reference proteome</keyword>
<dbReference type="InterPro" id="IPR036291">
    <property type="entry name" value="NAD(P)-bd_dom_sf"/>
</dbReference>
<dbReference type="PANTHER" id="PTHR48106:SF18">
    <property type="entry name" value="QUINONE OXIDOREDUCTASE PIG3"/>
    <property type="match status" value="1"/>
</dbReference>
<name>A0A4P9Z8Z8_9FUNG</name>
<dbReference type="Pfam" id="PF08240">
    <property type="entry name" value="ADH_N"/>
    <property type="match status" value="1"/>
</dbReference>